<feature type="domain" description="tRNA wybutosine-synthesizing protein" evidence="9">
    <location>
        <begin position="3"/>
        <end position="196"/>
    </location>
</feature>
<evidence type="ECO:0000256" key="1">
    <source>
        <dbReference type="ARBA" id="ARBA00008569"/>
    </source>
</evidence>
<evidence type="ECO:0000259" key="9">
    <source>
        <dbReference type="Pfam" id="PF02676"/>
    </source>
</evidence>
<keyword evidence="11" id="KW-1185">Reference proteome</keyword>
<comment type="catalytic activity">
    <reaction evidence="8">
        <text>4-demethyl-7-[(3S)-3-amino-3-carboxypropyl]wyosine(37) in tRNA(Phe) + S-adenosyl-L-methionine = 7-[(3S)-3-amino-3-carboxypropyl]wyosine(37) in tRNA(Phe) + S-adenosyl-L-homocysteine + H(+)</text>
        <dbReference type="Rhea" id="RHEA:36635"/>
        <dbReference type="Rhea" id="RHEA-COMP:10378"/>
        <dbReference type="Rhea" id="RHEA-COMP:10379"/>
        <dbReference type="ChEBI" id="CHEBI:15378"/>
        <dbReference type="ChEBI" id="CHEBI:57856"/>
        <dbReference type="ChEBI" id="CHEBI:59789"/>
        <dbReference type="ChEBI" id="CHEBI:73543"/>
        <dbReference type="ChEBI" id="CHEBI:73550"/>
        <dbReference type="EC" id="2.1.1.282"/>
    </reaction>
</comment>
<keyword evidence="5" id="KW-0949">S-adenosyl-L-methionine</keyword>
<comment type="similarity">
    <text evidence="1">Belongs to the TYW3 family.</text>
</comment>
<evidence type="ECO:0000256" key="4">
    <source>
        <dbReference type="ARBA" id="ARBA00022679"/>
    </source>
</evidence>
<keyword evidence="3" id="KW-0489">Methyltransferase</keyword>
<evidence type="ECO:0000256" key="5">
    <source>
        <dbReference type="ARBA" id="ARBA00022691"/>
    </source>
</evidence>
<evidence type="ECO:0000256" key="2">
    <source>
        <dbReference type="ARBA" id="ARBA00012750"/>
    </source>
</evidence>
<dbReference type="AlphaFoldDB" id="A0A0G4GP19"/>
<dbReference type="GO" id="GO:0008168">
    <property type="term" value="F:methyltransferase activity"/>
    <property type="evidence" value="ECO:0007669"/>
    <property type="project" value="UniProtKB-KW"/>
</dbReference>
<dbReference type="GO" id="GO:0008033">
    <property type="term" value="P:tRNA processing"/>
    <property type="evidence" value="ECO:0007669"/>
    <property type="project" value="UniProtKB-KW"/>
</dbReference>
<gene>
    <name evidence="10" type="ORF">Vbra_2338</name>
</gene>
<dbReference type="Pfam" id="PF02676">
    <property type="entry name" value="TYW3"/>
    <property type="match status" value="1"/>
</dbReference>
<dbReference type="PANTHER" id="PTHR48418:SF1">
    <property type="entry name" value="TRNA WYBUTOSINE-SYNTHESIZING PROTEIN 3"/>
    <property type="match status" value="1"/>
</dbReference>
<accession>A0A0G4GP19</accession>
<evidence type="ECO:0000256" key="8">
    <source>
        <dbReference type="ARBA" id="ARBA00049202"/>
    </source>
</evidence>
<name>A0A0G4GP19_VITBC</name>
<evidence type="ECO:0000256" key="7">
    <source>
        <dbReference type="ARBA" id="ARBA00030554"/>
    </source>
</evidence>
<keyword evidence="4" id="KW-0808">Transferase</keyword>
<sequence>MRLRVGHGDKSRKGSVDEQIVPLLQQINSRPNMFTTSSCAGRIQVLGVTASREKGDKHWLFTSHEGATGDDIRGAMARAPDECIEVWFHCESPILHVCCRRVRDAARLLRAARLIGLKYGGIQAINTQRARVMLELTGNMRIAVPLMLGRGVAGANGEGRPGRVVLVDEGELDVLGVYATRRLIEARECFMRLVAHL</sequence>
<protein>
    <recommendedName>
        <fullName evidence="2">tRNA(Phe) 7-[(3-amino-3-carboxypropyl)-4-demethylwyosine(37)-N(4)]-methyltransferase</fullName>
        <ecNumber evidence="2">2.1.1.282</ecNumber>
    </recommendedName>
    <alternativeName>
        <fullName evidence="7">tRNA(Phe) 7-((3-amino-3-carboxypropyl)-4-demethylwyosine(37)-N(4))-methyltransferase</fullName>
    </alternativeName>
</protein>
<dbReference type="Gene3D" id="3.30.1960.10">
    <property type="entry name" value="tRNA wybutosine-synthesizing-like"/>
    <property type="match status" value="1"/>
</dbReference>
<evidence type="ECO:0000313" key="10">
    <source>
        <dbReference type="EMBL" id="CEM31920.1"/>
    </source>
</evidence>
<dbReference type="VEuPathDB" id="CryptoDB:Vbra_2338"/>
<proteinExistence type="inferred from homology"/>
<dbReference type="PANTHER" id="PTHR48418">
    <property type="entry name" value="TRNA WYBUTOSINE-SYNTHESIZING PROTEIN 3"/>
    <property type="match status" value="1"/>
</dbReference>
<dbReference type="OMA" id="LGKWHHY"/>
<evidence type="ECO:0000256" key="6">
    <source>
        <dbReference type="ARBA" id="ARBA00022694"/>
    </source>
</evidence>
<dbReference type="GO" id="GO:0032259">
    <property type="term" value="P:methylation"/>
    <property type="evidence" value="ECO:0007669"/>
    <property type="project" value="UniProtKB-KW"/>
</dbReference>
<keyword evidence="6" id="KW-0819">tRNA processing</keyword>
<dbReference type="InParanoid" id="A0A0G4GP19"/>
<dbReference type="EC" id="2.1.1.282" evidence="2"/>
<organism evidence="10 11">
    <name type="scientific">Vitrella brassicaformis (strain CCMP3155)</name>
    <dbReference type="NCBI Taxonomy" id="1169540"/>
    <lineage>
        <taxon>Eukaryota</taxon>
        <taxon>Sar</taxon>
        <taxon>Alveolata</taxon>
        <taxon>Colpodellida</taxon>
        <taxon>Vitrellaceae</taxon>
        <taxon>Vitrella</taxon>
    </lineage>
</organism>
<evidence type="ECO:0000256" key="3">
    <source>
        <dbReference type="ARBA" id="ARBA00022603"/>
    </source>
</evidence>
<dbReference type="SUPFAM" id="SSF111278">
    <property type="entry name" value="SSo0622-like"/>
    <property type="match status" value="1"/>
</dbReference>
<dbReference type="Proteomes" id="UP000041254">
    <property type="component" value="Unassembled WGS sequence"/>
</dbReference>
<dbReference type="PhylomeDB" id="A0A0G4GP19"/>
<dbReference type="EMBL" id="CDMY01000738">
    <property type="protein sequence ID" value="CEM31920.1"/>
    <property type="molecule type" value="Genomic_DNA"/>
</dbReference>
<reference evidence="10 11" key="1">
    <citation type="submission" date="2014-11" db="EMBL/GenBank/DDBJ databases">
        <authorList>
            <person name="Zhu J."/>
            <person name="Qi W."/>
            <person name="Song R."/>
        </authorList>
    </citation>
    <scope>NUCLEOTIDE SEQUENCE [LARGE SCALE GENOMIC DNA]</scope>
</reference>
<dbReference type="InterPro" id="IPR036602">
    <property type="entry name" value="tRNA_yW-synthesising-like_sf"/>
</dbReference>
<evidence type="ECO:0000313" key="11">
    <source>
        <dbReference type="Proteomes" id="UP000041254"/>
    </source>
</evidence>
<dbReference type="OrthoDB" id="263283at2759"/>
<dbReference type="InterPro" id="IPR003827">
    <property type="entry name" value="tRNA_yW-synthesising"/>
</dbReference>